<keyword evidence="2" id="KW-0472">Membrane</keyword>
<feature type="transmembrane region" description="Helical" evidence="2">
    <location>
        <begin position="391"/>
        <end position="411"/>
    </location>
</feature>
<feature type="transmembrane region" description="Helical" evidence="2">
    <location>
        <begin position="225"/>
        <end position="246"/>
    </location>
</feature>
<feature type="transmembrane region" description="Helical" evidence="2">
    <location>
        <begin position="175"/>
        <end position="204"/>
    </location>
</feature>
<feature type="transmembrane region" description="Helical" evidence="2">
    <location>
        <begin position="281"/>
        <end position="299"/>
    </location>
</feature>
<protein>
    <recommendedName>
        <fullName evidence="5">YfhO family protein</fullName>
    </recommendedName>
</protein>
<dbReference type="RefSeq" id="WP_117489633.1">
    <property type="nucleotide sequence ID" value="NZ_QVIG01000001.1"/>
</dbReference>
<dbReference type="Proteomes" id="UP000263377">
    <property type="component" value="Unassembled WGS sequence"/>
</dbReference>
<evidence type="ECO:0000256" key="2">
    <source>
        <dbReference type="SAM" id="Phobius"/>
    </source>
</evidence>
<dbReference type="PANTHER" id="PTHR38454:SF1">
    <property type="entry name" value="INTEGRAL MEMBRANE PROTEIN"/>
    <property type="match status" value="1"/>
</dbReference>
<keyword evidence="4" id="KW-1185">Reference proteome</keyword>
<feature type="region of interest" description="Disordered" evidence="1">
    <location>
        <begin position="808"/>
        <end position="837"/>
    </location>
</feature>
<evidence type="ECO:0000313" key="3">
    <source>
        <dbReference type="EMBL" id="RGD61483.1"/>
    </source>
</evidence>
<feature type="transmembrane region" description="Helical" evidence="2">
    <location>
        <begin position="784"/>
        <end position="804"/>
    </location>
</feature>
<feature type="compositionally biased region" description="Basic residues" evidence="1">
    <location>
        <begin position="808"/>
        <end position="819"/>
    </location>
</feature>
<evidence type="ECO:0000313" key="4">
    <source>
        <dbReference type="Proteomes" id="UP000263377"/>
    </source>
</evidence>
<gene>
    <name evidence="3" type="ORF">DR950_30295</name>
</gene>
<feature type="transmembrane region" description="Helical" evidence="2">
    <location>
        <begin position="367"/>
        <end position="385"/>
    </location>
</feature>
<comment type="caution">
    <text evidence="3">The sequence shown here is derived from an EMBL/GenBank/DDBJ whole genome shotgun (WGS) entry which is preliminary data.</text>
</comment>
<dbReference type="PANTHER" id="PTHR38454">
    <property type="entry name" value="INTEGRAL MEMBRANE PROTEIN-RELATED"/>
    <property type="match status" value="1"/>
</dbReference>
<organism evidence="3 4">
    <name type="scientific">Kitasatospora xanthocidica</name>
    <dbReference type="NCBI Taxonomy" id="83382"/>
    <lineage>
        <taxon>Bacteria</taxon>
        <taxon>Bacillati</taxon>
        <taxon>Actinomycetota</taxon>
        <taxon>Actinomycetes</taxon>
        <taxon>Kitasatosporales</taxon>
        <taxon>Streptomycetaceae</taxon>
        <taxon>Kitasatospora</taxon>
    </lineage>
</organism>
<keyword evidence="2" id="KW-0812">Transmembrane</keyword>
<feature type="transmembrane region" description="Helical" evidence="2">
    <location>
        <begin position="340"/>
        <end position="360"/>
    </location>
</feature>
<reference evidence="3 4" key="1">
    <citation type="submission" date="2018-08" db="EMBL/GenBank/DDBJ databases">
        <title>Diversity &amp; Physiological Properties of Lignin-Decomposing Actinobacteria from Soil.</title>
        <authorList>
            <person name="Roh S.G."/>
            <person name="Kim S.B."/>
        </authorList>
    </citation>
    <scope>NUCLEOTIDE SEQUENCE [LARGE SCALE GENOMIC DNA]</scope>
    <source>
        <strain evidence="3 4">MMS17-GH009</strain>
    </source>
</reference>
<dbReference type="EMBL" id="QVIG01000001">
    <property type="protein sequence ID" value="RGD61483.1"/>
    <property type="molecule type" value="Genomic_DNA"/>
</dbReference>
<proteinExistence type="predicted"/>
<evidence type="ECO:0008006" key="5">
    <source>
        <dbReference type="Google" id="ProtNLM"/>
    </source>
</evidence>
<dbReference type="AlphaFoldDB" id="A0A373A039"/>
<name>A0A373A039_9ACTN</name>
<dbReference type="InterPro" id="IPR018580">
    <property type="entry name" value="Uncharacterised_YfhO"/>
</dbReference>
<feature type="transmembrane region" description="Helical" evidence="2">
    <location>
        <begin position="311"/>
        <end position="334"/>
    </location>
</feature>
<feature type="transmembrane region" description="Helical" evidence="2">
    <location>
        <begin position="97"/>
        <end position="118"/>
    </location>
</feature>
<feature type="transmembrane region" description="Helical" evidence="2">
    <location>
        <begin position="130"/>
        <end position="155"/>
    </location>
</feature>
<feature type="transmembrane region" description="Helical" evidence="2">
    <location>
        <begin position="423"/>
        <end position="444"/>
    </location>
</feature>
<accession>A0A373A039</accession>
<keyword evidence="2" id="KW-1133">Transmembrane helix</keyword>
<feature type="compositionally biased region" description="Low complexity" evidence="1">
    <location>
        <begin position="820"/>
        <end position="829"/>
    </location>
</feature>
<evidence type="ECO:0000256" key="1">
    <source>
        <dbReference type="SAM" id="MobiDB-lite"/>
    </source>
</evidence>
<dbReference type="Pfam" id="PF09586">
    <property type="entry name" value="YfhO"/>
    <property type="match status" value="1"/>
</dbReference>
<sequence>MGERRREVLVCAGAAGLAMGGYGLAAAVRGRWPAGAEAVAVPYHAHLWDLLHGQAAGDLLFNWNSGYGAPFLADFFAYLMNPFSWPTALLPRDQGRLAVLLVTLATIGLGTALMARLLGRLHPGPRWLRVFAAVGYGLCAWVLDVGGAAPMWLWGLVSLPLLGLAADWCLRERHWVAGALCVALAWTGNLYTAALATLAAGLLFAVRLFAAPLPLRHRVRATGRAVTTATAGVLLASPVLFVAVLATGRAQPESPVEPLGPSGVAAHLSRLLPAAHGGQQLPDVAIGVFGLLVVCGLPFNRRVRARERALWCAALVLVAVGFLWTPTVLVWHGLAIPAGGPYRVAFVLSGLLVLAGWVSLAHRPDRLTVLGGAAVVAVIAGLAAGRPAVRPATWVLLAVGGAVLSAALWLLDRRPADRRATALATWVIGGAVLGNAVWSGYAALGAVPSSGVSPAAVRAGHAAVRAGADWPRGRSDPGPHAFTPNDPLLLNGQGGGYFSSYLPTVTALLLHDLGAGWTAGGRQTASVTDPVGQALFGVRTHLDDAPPPGFTPVRAAAPPLVTVLPPGSRTETSSVWSRQESLLGSQVYDAPLPVPAGGPAPALHGTSGWSVPAGGEGTVFTAACTPGGTAYFHGVWYRGTVSGLGTDYRSDGEQPTTAVPIHRLGTVPADGVVRVTLRSDVVSQVPARPIGCLRAGALEAAVARLTATGATRVEAGGHTLTATLPAGSTGTALLSVPAAEGWTCAVDGGRRLTPVPVLGMIGVPLGDGASRVACAFRPPGLTEGLIVTSATAAVLALVAVFARLSRRPTRVPRRDRRRAALGADAQAGTETGPQAGT</sequence>